<dbReference type="AlphaFoldDB" id="A0A1J5Q4H1"/>
<protein>
    <submittedName>
        <fullName evidence="1">Uncharacterized protein</fullName>
    </submittedName>
</protein>
<proteinExistence type="predicted"/>
<evidence type="ECO:0000313" key="1">
    <source>
        <dbReference type="EMBL" id="OIQ74879.1"/>
    </source>
</evidence>
<name>A0A1J5Q4H1_9ZZZZ</name>
<comment type="caution">
    <text evidence="1">The sequence shown here is derived from an EMBL/GenBank/DDBJ whole genome shotgun (WGS) entry which is preliminary data.</text>
</comment>
<dbReference type="EMBL" id="MLJW01002354">
    <property type="protein sequence ID" value="OIQ74879.1"/>
    <property type="molecule type" value="Genomic_DNA"/>
</dbReference>
<sequence>MKDHFIRSALFTQDSQHIIVCIAVVNHQCFFVAFGNCYVLPERALLHAAARLWSSEVIKSSLADGAHPWFGSHLVYGAERGV</sequence>
<organism evidence="1">
    <name type="scientific">mine drainage metagenome</name>
    <dbReference type="NCBI Taxonomy" id="410659"/>
    <lineage>
        <taxon>unclassified sequences</taxon>
        <taxon>metagenomes</taxon>
        <taxon>ecological metagenomes</taxon>
    </lineage>
</organism>
<accession>A0A1J5Q4H1</accession>
<gene>
    <name evidence="1" type="ORF">GALL_434640</name>
</gene>
<reference evidence="1" key="1">
    <citation type="submission" date="2016-10" db="EMBL/GenBank/DDBJ databases">
        <title>Sequence of Gallionella enrichment culture.</title>
        <authorList>
            <person name="Poehlein A."/>
            <person name="Muehling M."/>
            <person name="Daniel R."/>
        </authorList>
    </citation>
    <scope>NUCLEOTIDE SEQUENCE</scope>
</reference>